<organism evidence="2 3">
    <name type="scientific">Lysinibacillus xylanilyticus</name>
    <dbReference type="NCBI Taxonomy" id="582475"/>
    <lineage>
        <taxon>Bacteria</taxon>
        <taxon>Bacillati</taxon>
        <taxon>Bacillota</taxon>
        <taxon>Bacilli</taxon>
        <taxon>Bacillales</taxon>
        <taxon>Bacillaceae</taxon>
        <taxon>Lysinibacillus</taxon>
    </lineage>
</organism>
<dbReference type="GO" id="GO:0003677">
    <property type="term" value="F:DNA binding"/>
    <property type="evidence" value="ECO:0007669"/>
    <property type="project" value="InterPro"/>
</dbReference>
<name>A0A2M9Q6V1_9BACI</name>
<dbReference type="AlphaFoldDB" id="A0A2M9Q6V1"/>
<gene>
    <name evidence="2" type="ORF">CWD94_10160</name>
</gene>
<dbReference type="SMART" id="SM00530">
    <property type="entry name" value="HTH_XRE"/>
    <property type="match status" value="1"/>
</dbReference>
<dbReference type="RefSeq" id="WP_100542954.1">
    <property type="nucleotide sequence ID" value="NZ_PHQY01000587.1"/>
</dbReference>
<comment type="caution">
    <text evidence="2">The sequence shown here is derived from an EMBL/GenBank/DDBJ whole genome shotgun (WGS) entry which is preliminary data.</text>
</comment>
<dbReference type="CDD" id="cd00093">
    <property type="entry name" value="HTH_XRE"/>
    <property type="match status" value="1"/>
</dbReference>
<sequence length="74" mass="8381">MRKIHIKLADILKERGMTQAQIANIADIRPNAISNLCRGYVDRLSIEHLEKLCEALQLASINDLIELEPNKKDA</sequence>
<protein>
    <submittedName>
        <fullName evidence="2">Transcriptional regulator</fullName>
    </submittedName>
</protein>
<evidence type="ECO:0000313" key="2">
    <source>
        <dbReference type="EMBL" id="PJO43807.1"/>
    </source>
</evidence>
<dbReference type="Proteomes" id="UP000232101">
    <property type="component" value="Unassembled WGS sequence"/>
</dbReference>
<dbReference type="Pfam" id="PF13443">
    <property type="entry name" value="HTH_26"/>
    <property type="match status" value="1"/>
</dbReference>
<dbReference type="EMBL" id="PHQY01000587">
    <property type="protein sequence ID" value="PJO43807.1"/>
    <property type="molecule type" value="Genomic_DNA"/>
</dbReference>
<evidence type="ECO:0000259" key="1">
    <source>
        <dbReference type="PROSITE" id="PS50943"/>
    </source>
</evidence>
<reference evidence="2 3" key="1">
    <citation type="submission" date="2017-11" db="EMBL/GenBank/DDBJ databases">
        <title>Bacterial isolate from king chilli rhizosphere.</title>
        <authorList>
            <person name="Takhelmayum P."/>
            <person name="Sarangthem I."/>
        </authorList>
    </citation>
    <scope>NUCLEOTIDE SEQUENCE [LARGE SCALE GENOMIC DNA]</scope>
    <source>
        <strain evidence="3">t26</strain>
    </source>
</reference>
<accession>A0A2M9Q6V1</accession>
<dbReference type="InterPro" id="IPR010982">
    <property type="entry name" value="Lambda_DNA-bd_dom_sf"/>
</dbReference>
<dbReference type="Gene3D" id="1.10.260.40">
    <property type="entry name" value="lambda repressor-like DNA-binding domains"/>
    <property type="match status" value="1"/>
</dbReference>
<proteinExistence type="predicted"/>
<dbReference type="SUPFAM" id="SSF47413">
    <property type="entry name" value="lambda repressor-like DNA-binding domains"/>
    <property type="match status" value="1"/>
</dbReference>
<dbReference type="PROSITE" id="PS50943">
    <property type="entry name" value="HTH_CROC1"/>
    <property type="match status" value="1"/>
</dbReference>
<evidence type="ECO:0000313" key="3">
    <source>
        <dbReference type="Proteomes" id="UP000232101"/>
    </source>
</evidence>
<feature type="domain" description="HTH cro/C1-type" evidence="1">
    <location>
        <begin position="8"/>
        <end position="64"/>
    </location>
</feature>
<dbReference type="InterPro" id="IPR001387">
    <property type="entry name" value="Cro/C1-type_HTH"/>
</dbReference>